<proteinExistence type="predicted"/>
<evidence type="ECO:0000313" key="1">
    <source>
        <dbReference type="EMBL" id="GAK54630.1"/>
    </source>
</evidence>
<evidence type="ECO:0008006" key="3">
    <source>
        <dbReference type="Google" id="ProtNLM"/>
    </source>
</evidence>
<dbReference type="PROSITE" id="PS51257">
    <property type="entry name" value="PROKAR_LIPOPROTEIN"/>
    <property type="match status" value="1"/>
</dbReference>
<dbReference type="EMBL" id="DF820462">
    <property type="protein sequence ID" value="GAK54630.1"/>
    <property type="molecule type" value="Genomic_DNA"/>
</dbReference>
<evidence type="ECO:0000313" key="2">
    <source>
        <dbReference type="Proteomes" id="UP000030700"/>
    </source>
</evidence>
<name>A0A081BT99_9BACT</name>
<accession>A0A081BT99</accession>
<dbReference type="HOGENOM" id="CLU_1709645_0_0_0"/>
<keyword evidence="2" id="KW-1185">Reference proteome</keyword>
<gene>
    <name evidence="1" type="ORF">U14_05917</name>
</gene>
<protein>
    <recommendedName>
        <fullName evidence="3">Lipoprotein</fullName>
    </recommendedName>
</protein>
<dbReference type="AlphaFoldDB" id="A0A081BT99"/>
<organism evidence="1">
    <name type="scientific">Candidatus Moduliflexus flocculans</name>
    <dbReference type="NCBI Taxonomy" id="1499966"/>
    <lineage>
        <taxon>Bacteria</taxon>
        <taxon>Candidatus Moduliflexota</taxon>
        <taxon>Candidatus Moduliflexia</taxon>
        <taxon>Candidatus Moduliflexales</taxon>
        <taxon>Candidatus Moduliflexaceae</taxon>
    </lineage>
</organism>
<reference evidence="1" key="1">
    <citation type="journal article" date="2015" name="PeerJ">
        <title>First genomic representation of candidate bacterial phylum KSB3 points to enhanced environmental sensing as a trigger of wastewater bulking.</title>
        <authorList>
            <person name="Sekiguchi Y."/>
            <person name="Ohashi A."/>
            <person name="Parks D.H."/>
            <person name="Yamauchi T."/>
            <person name="Tyson G.W."/>
            <person name="Hugenholtz P."/>
        </authorList>
    </citation>
    <scope>NUCLEOTIDE SEQUENCE [LARGE SCALE GENOMIC DNA]</scope>
</reference>
<dbReference type="Proteomes" id="UP000030700">
    <property type="component" value="Unassembled WGS sequence"/>
</dbReference>
<sequence length="153" mass="17237">MNTFRKAVLLSWLILMVIACDNSNSYSEEKTSIEQLDENTFLFVVEQKIEKSIIDGNSIDDSLYVEVENGETYTISFSDAHKHVSITPGELSGSLESEENDILQYRIDEGYFAGGRFEVRIENNLLYGVLTEYGSGVWIVASEKGHLSQVPKK</sequence>